<dbReference type="GO" id="GO:0006574">
    <property type="term" value="P:L-valine catabolic process"/>
    <property type="evidence" value="ECO:0007669"/>
    <property type="project" value="TreeGrafter"/>
</dbReference>
<dbReference type="Proteomes" id="UP001159042">
    <property type="component" value="Unassembled WGS sequence"/>
</dbReference>
<dbReference type="Gene3D" id="1.10.1040.10">
    <property type="entry name" value="N-(1-d-carboxylethyl)-l-norvaline Dehydrogenase, domain 2"/>
    <property type="match status" value="1"/>
</dbReference>
<dbReference type="FunFam" id="1.10.1040.10:FF:000006">
    <property type="entry name" value="3-hydroxyisobutyrate dehydrogenase"/>
    <property type="match status" value="1"/>
</dbReference>
<dbReference type="GO" id="GO:0005739">
    <property type="term" value="C:mitochondrion"/>
    <property type="evidence" value="ECO:0007669"/>
    <property type="project" value="TreeGrafter"/>
</dbReference>
<evidence type="ECO:0000256" key="9">
    <source>
        <dbReference type="RuleBase" id="RU910714"/>
    </source>
</evidence>
<evidence type="ECO:0000313" key="12">
    <source>
        <dbReference type="EMBL" id="KAJ8924440.1"/>
    </source>
</evidence>
<protein>
    <recommendedName>
        <fullName evidence="3 9">3-hydroxyisobutyrate dehydrogenase</fullName>
        <shortName evidence="9">HIBADH</shortName>
        <ecNumber evidence="3 9">1.1.1.31</ecNumber>
    </recommendedName>
</protein>
<dbReference type="InterPro" id="IPR015815">
    <property type="entry name" value="HIBADH-related"/>
</dbReference>
<dbReference type="SUPFAM" id="SSF51735">
    <property type="entry name" value="NAD(P)-binding Rossmann-fold domains"/>
    <property type="match status" value="1"/>
</dbReference>
<dbReference type="Pfam" id="PF14833">
    <property type="entry name" value="NAD_binding_11"/>
    <property type="match status" value="1"/>
</dbReference>
<keyword evidence="5 9" id="KW-0560">Oxidoreductase</keyword>
<dbReference type="EC" id="1.1.1.31" evidence="3 9"/>
<dbReference type="Pfam" id="PF03446">
    <property type="entry name" value="NAD_binding_2"/>
    <property type="match status" value="1"/>
</dbReference>
<feature type="domain" description="3-hydroxyisobutyrate dehydrogenase-like NAD-binding" evidence="11">
    <location>
        <begin position="182"/>
        <end position="308"/>
    </location>
</feature>
<evidence type="ECO:0000256" key="1">
    <source>
        <dbReference type="ARBA" id="ARBA00005109"/>
    </source>
</evidence>
<dbReference type="PROSITE" id="PS00895">
    <property type="entry name" value="3_HYDROXYISOBUT_DH"/>
    <property type="match status" value="1"/>
</dbReference>
<comment type="similarity">
    <text evidence="2">Belongs to the HIBADH-related family. 3-hydroxyisobutyrate dehydrogenase subfamily.</text>
</comment>
<sequence>MFRTSRIFIRIGNDLQKRNGSSIAFIGLGNMGARMARNLIKKGRSLKVYDVVPSATAAVEGATPCKTPEEAVKGSSIVITMLPTGKIVKETVLGDNGILNNAPKNGIILDCSTVEPAVEQELSQKAKERGIRYMDAPVSGGIVGAEAATLTFMVGGDKPDVDEVEPLLLNMGAKVHHCGKVGAGQIAKICNNLILGITMIGTAEAMNLGAKLGLDPKLLTSIVNISSGRSWSSDTYNPVPGVMENVPASKGYKGGFLVPLIAKDLGLAEGSALECGAPLPLGALAHQIYRTMISNGYEEKDFSSVYQFLKGVK</sequence>
<dbReference type="InterPro" id="IPR008927">
    <property type="entry name" value="6-PGluconate_DH-like_C_sf"/>
</dbReference>
<keyword evidence="4 9" id="KW-0101">Branched-chain amino acid catabolism</keyword>
<dbReference type="InterPro" id="IPR036291">
    <property type="entry name" value="NAD(P)-bd_dom_sf"/>
</dbReference>
<evidence type="ECO:0000256" key="2">
    <source>
        <dbReference type="ARBA" id="ARBA00006013"/>
    </source>
</evidence>
<dbReference type="InterPro" id="IPR006115">
    <property type="entry name" value="6PGDH_NADP-bd"/>
</dbReference>
<evidence type="ECO:0000256" key="5">
    <source>
        <dbReference type="ARBA" id="ARBA00023002"/>
    </source>
</evidence>
<organism evidence="12 13">
    <name type="scientific">Exocentrus adspersus</name>
    <dbReference type="NCBI Taxonomy" id="1586481"/>
    <lineage>
        <taxon>Eukaryota</taxon>
        <taxon>Metazoa</taxon>
        <taxon>Ecdysozoa</taxon>
        <taxon>Arthropoda</taxon>
        <taxon>Hexapoda</taxon>
        <taxon>Insecta</taxon>
        <taxon>Pterygota</taxon>
        <taxon>Neoptera</taxon>
        <taxon>Endopterygota</taxon>
        <taxon>Coleoptera</taxon>
        <taxon>Polyphaga</taxon>
        <taxon>Cucujiformia</taxon>
        <taxon>Chrysomeloidea</taxon>
        <taxon>Cerambycidae</taxon>
        <taxon>Lamiinae</taxon>
        <taxon>Acanthocinini</taxon>
        <taxon>Exocentrus</taxon>
    </lineage>
</organism>
<evidence type="ECO:0000313" key="13">
    <source>
        <dbReference type="Proteomes" id="UP001159042"/>
    </source>
</evidence>
<reference evidence="12 13" key="1">
    <citation type="journal article" date="2023" name="Insect Mol. Biol.">
        <title>Genome sequencing provides insights into the evolution of gene families encoding plant cell wall-degrading enzymes in longhorned beetles.</title>
        <authorList>
            <person name="Shin N.R."/>
            <person name="Okamura Y."/>
            <person name="Kirsch R."/>
            <person name="Pauchet Y."/>
        </authorList>
    </citation>
    <scope>NUCLEOTIDE SEQUENCE [LARGE SCALE GENOMIC DNA]</scope>
    <source>
        <strain evidence="12">EAD_L_NR</strain>
    </source>
</reference>
<dbReference type="PIRSF" id="PIRSF000103">
    <property type="entry name" value="HIBADH"/>
    <property type="match status" value="1"/>
</dbReference>
<evidence type="ECO:0000256" key="3">
    <source>
        <dbReference type="ARBA" id="ARBA00012991"/>
    </source>
</evidence>
<dbReference type="EMBL" id="JANEYG010000003">
    <property type="protein sequence ID" value="KAJ8924440.1"/>
    <property type="molecule type" value="Genomic_DNA"/>
</dbReference>
<dbReference type="GO" id="GO:0050661">
    <property type="term" value="F:NADP binding"/>
    <property type="evidence" value="ECO:0007669"/>
    <property type="project" value="InterPro"/>
</dbReference>
<comment type="catalytic activity">
    <reaction evidence="7 9">
        <text>3-hydroxy-2-methylpropanoate + NAD(+) = 2-methyl-3-oxopropanoate + NADH + H(+)</text>
        <dbReference type="Rhea" id="RHEA:17681"/>
        <dbReference type="ChEBI" id="CHEBI:11805"/>
        <dbReference type="ChEBI" id="CHEBI:15378"/>
        <dbReference type="ChEBI" id="CHEBI:57540"/>
        <dbReference type="ChEBI" id="CHEBI:57700"/>
        <dbReference type="ChEBI" id="CHEBI:57945"/>
        <dbReference type="EC" id="1.1.1.31"/>
    </reaction>
</comment>
<evidence type="ECO:0000256" key="8">
    <source>
        <dbReference type="PIRSR" id="PIRSR000103-1"/>
    </source>
</evidence>
<evidence type="ECO:0000256" key="7">
    <source>
        <dbReference type="ARBA" id="ARBA00049197"/>
    </source>
</evidence>
<dbReference type="PANTHER" id="PTHR22981">
    <property type="entry name" value="3-HYDROXYISOBUTYRATE DEHYDROGENASE-RELATED"/>
    <property type="match status" value="1"/>
</dbReference>
<dbReference type="InterPro" id="IPR002204">
    <property type="entry name" value="3-OH-isobutyrate_DH-rel_CS"/>
</dbReference>
<dbReference type="PANTHER" id="PTHR22981:SF7">
    <property type="entry name" value="3-HYDROXYISOBUTYRATE DEHYDROGENASE, MITOCHONDRIAL"/>
    <property type="match status" value="1"/>
</dbReference>
<feature type="domain" description="6-phosphogluconate dehydrogenase NADP-binding" evidence="10">
    <location>
        <begin position="22"/>
        <end position="179"/>
    </location>
</feature>
<dbReference type="NCBIfam" id="TIGR01692">
    <property type="entry name" value="HIBADH"/>
    <property type="match status" value="1"/>
</dbReference>
<dbReference type="InterPro" id="IPR029154">
    <property type="entry name" value="HIBADH-like_NADP-bd"/>
</dbReference>
<dbReference type="SUPFAM" id="SSF48179">
    <property type="entry name" value="6-phosphogluconate dehydrogenase C-terminal domain-like"/>
    <property type="match status" value="1"/>
</dbReference>
<accession>A0AAV8WEE9</accession>
<evidence type="ECO:0000256" key="4">
    <source>
        <dbReference type="ARBA" id="ARBA00022456"/>
    </source>
</evidence>
<evidence type="ECO:0000259" key="10">
    <source>
        <dbReference type="Pfam" id="PF03446"/>
    </source>
</evidence>
<dbReference type="Gene3D" id="3.40.50.720">
    <property type="entry name" value="NAD(P)-binding Rossmann-like Domain"/>
    <property type="match status" value="1"/>
</dbReference>
<dbReference type="GO" id="GO:0008442">
    <property type="term" value="F:3-hydroxyisobutyrate dehydrogenase activity"/>
    <property type="evidence" value="ECO:0007669"/>
    <property type="project" value="UniProtKB-EC"/>
</dbReference>
<dbReference type="InterPro" id="IPR011548">
    <property type="entry name" value="HIBADH"/>
</dbReference>
<keyword evidence="13" id="KW-1185">Reference proteome</keyword>
<dbReference type="InterPro" id="IPR013328">
    <property type="entry name" value="6PGD_dom2"/>
</dbReference>
<name>A0AAV8WEE9_9CUCU</name>
<dbReference type="AlphaFoldDB" id="A0AAV8WEE9"/>
<comment type="caution">
    <text evidence="12">The sequence shown here is derived from an EMBL/GenBank/DDBJ whole genome shotgun (WGS) entry which is preliminary data.</text>
</comment>
<feature type="active site" evidence="8">
    <location>
        <position position="188"/>
    </location>
</feature>
<keyword evidence="6 9" id="KW-0520">NAD</keyword>
<comment type="pathway">
    <text evidence="1 9">Amino-acid degradation; L-valine degradation.</text>
</comment>
<proteinExistence type="inferred from homology"/>
<gene>
    <name evidence="12" type="ORF">NQ315_007237</name>
</gene>
<evidence type="ECO:0000259" key="11">
    <source>
        <dbReference type="Pfam" id="PF14833"/>
    </source>
</evidence>
<dbReference type="GO" id="GO:0051287">
    <property type="term" value="F:NAD binding"/>
    <property type="evidence" value="ECO:0007669"/>
    <property type="project" value="InterPro"/>
</dbReference>
<evidence type="ECO:0000256" key="6">
    <source>
        <dbReference type="ARBA" id="ARBA00023027"/>
    </source>
</evidence>